<keyword evidence="3" id="KW-0998">Cell outer membrane</keyword>
<dbReference type="Gene3D" id="3.30.1330.60">
    <property type="entry name" value="OmpA-like domain"/>
    <property type="match status" value="1"/>
</dbReference>
<accession>A0ABS3JT70</accession>
<keyword evidence="6" id="KW-0812">Transmembrane</keyword>
<dbReference type="Pfam" id="PF06078">
    <property type="entry name" value="DUF937"/>
    <property type="match status" value="1"/>
</dbReference>
<protein>
    <submittedName>
        <fullName evidence="8">OmpA family protein</fullName>
    </submittedName>
</protein>
<dbReference type="CDD" id="cd07185">
    <property type="entry name" value="OmpA_C-like"/>
    <property type="match status" value="1"/>
</dbReference>
<dbReference type="InterPro" id="IPR009282">
    <property type="entry name" value="DUF937"/>
</dbReference>
<dbReference type="PROSITE" id="PS51123">
    <property type="entry name" value="OMPA_2"/>
    <property type="match status" value="1"/>
</dbReference>
<evidence type="ECO:0000256" key="3">
    <source>
        <dbReference type="ARBA" id="ARBA00023237"/>
    </source>
</evidence>
<evidence type="ECO:0000256" key="5">
    <source>
        <dbReference type="SAM" id="MobiDB-lite"/>
    </source>
</evidence>
<keyword evidence="9" id="KW-1185">Reference proteome</keyword>
<dbReference type="InterPro" id="IPR006664">
    <property type="entry name" value="OMP_bac"/>
</dbReference>
<comment type="subcellular location">
    <subcellularLocation>
        <location evidence="1">Cell outer membrane</location>
    </subcellularLocation>
</comment>
<gene>
    <name evidence="8" type="ORF">J2I46_31850</name>
</gene>
<dbReference type="InterPro" id="IPR036737">
    <property type="entry name" value="OmpA-like_sf"/>
</dbReference>
<evidence type="ECO:0000256" key="1">
    <source>
        <dbReference type="ARBA" id="ARBA00004442"/>
    </source>
</evidence>
<name>A0ABS3JT70_9BACT</name>
<keyword evidence="2 4" id="KW-0472">Membrane</keyword>
<dbReference type="SUPFAM" id="SSF103088">
    <property type="entry name" value="OmpA-like"/>
    <property type="match status" value="1"/>
</dbReference>
<dbReference type="PANTHER" id="PTHR30329:SF21">
    <property type="entry name" value="LIPOPROTEIN YIAD-RELATED"/>
    <property type="match status" value="1"/>
</dbReference>
<evidence type="ECO:0000256" key="6">
    <source>
        <dbReference type="SAM" id="Phobius"/>
    </source>
</evidence>
<feature type="region of interest" description="Disordered" evidence="5">
    <location>
        <begin position="389"/>
        <end position="413"/>
    </location>
</feature>
<dbReference type="InterPro" id="IPR006665">
    <property type="entry name" value="OmpA-like"/>
</dbReference>
<dbReference type="Pfam" id="PF00691">
    <property type="entry name" value="OmpA"/>
    <property type="match status" value="1"/>
</dbReference>
<evidence type="ECO:0000256" key="4">
    <source>
        <dbReference type="PROSITE-ProRule" id="PRU00473"/>
    </source>
</evidence>
<evidence type="ECO:0000259" key="7">
    <source>
        <dbReference type="PROSITE" id="PS51123"/>
    </source>
</evidence>
<sequence length="424" mass="45022">MTSTLLDQLRSIFPPSAADELARVLGENKESTQMAIQGLLPTVAGGVLHLASEQEGALRLYKLITSTPFAADPSVSHLVENGDHRQKAAESGIDLLGKLYDQHVYQLVGTTAQYSGISVGSATTLTGLIMSVLLGFLHKQVTTRALTQSQLTALLQGETQPIWSAIPVAFASSLGWFLGTNPKPSPAASTGPVAQPVAGVSDETAAGTPWWRWLLYLLIPLLLLFLLLRSCKDDKPSATSSQPSATLVTTDTIASDLDGNQGARDSVGASADEPQVRVGVDLPGGRKLSLVQNSFTYSLARFLATKGGQTPKVFTFDNLTFDTNSAAITAQARPNVDDLIQIMQAYPSMAIRIEGNTDSTGDEAINDPLSGERAQAVKQALIDGGIEASRLSTRERGDTKPVATNKTEAGRGKNRRIDVIVTKV</sequence>
<dbReference type="EMBL" id="JAFMYW010000025">
    <property type="protein sequence ID" value="MBO0953209.1"/>
    <property type="molecule type" value="Genomic_DNA"/>
</dbReference>
<evidence type="ECO:0000313" key="9">
    <source>
        <dbReference type="Proteomes" id="UP000664628"/>
    </source>
</evidence>
<dbReference type="PRINTS" id="PR01021">
    <property type="entry name" value="OMPADOMAIN"/>
</dbReference>
<proteinExistence type="predicted"/>
<evidence type="ECO:0000256" key="2">
    <source>
        <dbReference type="ARBA" id="ARBA00023136"/>
    </source>
</evidence>
<evidence type="ECO:0000313" key="8">
    <source>
        <dbReference type="EMBL" id="MBO0953209.1"/>
    </source>
</evidence>
<feature type="domain" description="OmpA-like" evidence="7">
    <location>
        <begin position="309"/>
        <end position="424"/>
    </location>
</feature>
<organism evidence="8 9">
    <name type="scientific">Fibrella forsythiae</name>
    <dbReference type="NCBI Taxonomy" id="2817061"/>
    <lineage>
        <taxon>Bacteria</taxon>
        <taxon>Pseudomonadati</taxon>
        <taxon>Bacteroidota</taxon>
        <taxon>Cytophagia</taxon>
        <taxon>Cytophagales</taxon>
        <taxon>Spirosomataceae</taxon>
        <taxon>Fibrella</taxon>
    </lineage>
</organism>
<dbReference type="RefSeq" id="WP_207333161.1">
    <property type="nucleotide sequence ID" value="NZ_JAFMYW010000025.1"/>
</dbReference>
<comment type="caution">
    <text evidence="8">The sequence shown here is derived from an EMBL/GenBank/DDBJ whole genome shotgun (WGS) entry which is preliminary data.</text>
</comment>
<dbReference type="PANTHER" id="PTHR30329">
    <property type="entry name" value="STATOR ELEMENT OF FLAGELLAR MOTOR COMPLEX"/>
    <property type="match status" value="1"/>
</dbReference>
<feature type="transmembrane region" description="Helical" evidence="6">
    <location>
        <begin position="210"/>
        <end position="228"/>
    </location>
</feature>
<keyword evidence="6" id="KW-1133">Transmembrane helix</keyword>
<dbReference type="InterPro" id="IPR050330">
    <property type="entry name" value="Bact_OuterMem_StrucFunc"/>
</dbReference>
<reference evidence="8 9" key="1">
    <citation type="submission" date="2021-03" db="EMBL/GenBank/DDBJ databases">
        <title>Fibrella sp. HMF5405 genome sequencing and assembly.</title>
        <authorList>
            <person name="Kang H."/>
            <person name="Kim H."/>
            <person name="Bae S."/>
            <person name="Joh K."/>
        </authorList>
    </citation>
    <scope>NUCLEOTIDE SEQUENCE [LARGE SCALE GENOMIC DNA]</scope>
    <source>
        <strain evidence="8 9">HMF5405</strain>
    </source>
</reference>
<dbReference type="Proteomes" id="UP000664628">
    <property type="component" value="Unassembled WGS sequence"/>
</dbReference>